<name>A0ABP9HDS1_9ACTN</name>
<dbReference type="Proteomes" id="UP001501195">
    <property type="component" value="Unassembled WGS sequence"/>
</dbReference>
<comment type="caution">
    <text evidence="2">The sequence shown here is derived from an EMBL/GenBank/DDBJ whole genome shotgun (WGS) entry which is preliminary data.</text>
</comment>
<evidence type="ECO:0000313" key="2">
    <source>
        <dbReference type="EMBL" id="GAA4968536.1"/>
    </source>
</evidence>
<organism evidence="2 3">
    <name type="scientific">Kineococcus glutinatus</name>
    <dbReference type="NCBI Taxonomy" id="1070872"/>
    <lineage>
        <taxon>Bacteria</taxon>
        <taxon>Bacillati</taxon>
        <taxon>Actinomycetota</taxon>
        <taxon>Actinomycetes</taxon>
        <taxon>Kineosporiales</taxon>
        <taxon>Kineosporiaceae</taxon>
        <taxon>Kineococcus</taxon>
    </lineage>
</organism>
<proteinExistence type="predicted"/>
<dbReference type="PROSITE" id="PS51257">
    <property type="entry name" value="PROKAR_LIPOPROTEIN"/>
    <property type="match status" value="1"/>
</dbReference>
<gene>
    <name evidence="2" type="ORF">GCM10023225_08530</name>
</gene>
<dbReference type="InterPro" id="IPR006059">
    <property type="entry name" value="SBP"/>
</dbReference>
<dbReference type="Pfam" id="PF13416">
    <property type="entry name" value="SBP_bac_8"/>
    <property type="match status" value="1"/>
</dbReference>
<reference evidence="3" key="1">
    <citation type="journal article" date="2019" name="Int. J. Syst. Evol. Microbiol.">
        <title>The Global Catalogue of Microorganisms (GCM) 10K type strain sequencing project: providing services to taxonomists for standard genome sequencing and annotation.</title>
        <authorList>
            <consortium name="The Broad Institute Genomics Platform"/>
            <consortium name="The Broad Institute Genome Sequencing Center for Infectious Disease"/>
            <person name="Wu L."/>
            <person name="Ma J."/>
        </authorList>
    </citation>
    <scope>NUCLEOTIDE SEQUENCE [LARGE SCALE GENOMIC DNA]</scope>
    <source>
        <strain evidence="3">JCM 18126</strain>
    </source>
</reference>
<evidence type="ECO:0000313" key="3">
    <source>
        <dbReference type="Proteomes" id="UP001501195"/>
    </source>
</evidence>
<feature type="signal peptide" evidence="1">
    <location>
        <begin position="1"/>
        <end position="24"/>
    </location>
</feature>
<sequence>MQHDKPWRTTLTAALAGTVALVTACSGPTGTGGSPDLTLQVWGDTRYSTTMVDLYAEVDPEAAGGTTIDVVSAGQGDGESVEALRLALSSGQDVPDIVQLNYSQVAEFAEAGVLADLEEHVAPHAEGLSKAALELSRYEGRTVAIPYEVKSKLWFYRADMFQAAGIDPGSVRTQDDFIAAGEKLRATFPDSSIWNLGPNPQGYAWNMILSGNGARFSTHQPRCEITVASDGGTIEAFRAIRDLRDSGVVETSYDDFSPEWQKALGDGSLASTLSASWLSVFLPTYAPDLAGRWSVTTWPEIGGARGGSESGGSVFVIPEASEHKDEAAHFLATMLLSQEGATAFASEVGYLPNVVAAQDDPAIANDEYFGPSLVEAYRDADEDFTLFPFDPNYAREFSVLQGAMSEYLASPDTDPVPHLTTAQEQLDAQIGCPYDE</sequence>
<accession>A0ABP9HDS1</accession>
<keyword evidence="3" id="KW-1185">Reference proteome</keyword>
<dbReference type="SUPFAM" id="SSF53850">
    <property type="entry name" value="Periplasmic binding protein-like II"/>
    <property type="match status" value="1"/>
</dbReference>
<keyword evidence="1" id="KW-0732">Signal</keyword>
<dbReference type="PANTHER" id="PTHR43649">
    <property type="entry name" value="ARABINOSE-BINDING PROTEIN-RELATED"/>
    <property type="match status" value="1"/>
</dbReference>
<protein>
    <submittedName>
        <fullName evidence="2">Extracellular solute-binding protein</fullName>
    </submittedName>
</protein>
<evidence type="ECO:0000256" key="1">
    <source>
        <dbReference type="SAM" id="SignalP"/>
    </source>
</evidence>
<dbReference type="InterPro" id="IPR050490">
    <property type="entry name" value="Bact_solute-bd_prot1"/>
</dbReference>
<feature type="chain" id="PRO_5047522347" evidence="1">
    <location>
        <begin position="25"/>
        <end position="436"/>
    </location>
</feature>
<dbReference type="RefSeq" id="WP_345711131.1">
    <property type="nucleotide sequence ID" value="NZ_BAABIL010000109.1"/>
</dbReference>
<dbReference type="Gene3D" id="3.40.190.10">
    <property type="entry name" value="Periplasmic binding protein-like II"/>
    <property type="match status" value="1"/>
</dbReference>
<dbReference type="PANTHER" id="PTHR43649:SF12">
    <property type="entry name" value="DIACETYLCHITOBIOSE BINDING PROTEIN DASA"/>
    <property type="match status" value="1"/>
</dbReference>
<dbReference type="EMBL" id="BAABIL010000109">
    <property type="protein sequence ID" value="GAA4968536.1"/>
    <property type="molecule type" value="Genomic_DNA"/>
</dbReference>